<keyword evidence="8" id="KW-1185">Reference proteome</keyword>
<dbReference type="InterPro" id="IPR029058">
    <property type="entry name" value="AB_hydrolase_fold"/>
</dbReference>
<organism evidence="7 8">
    <name type="scientific">Calocera cornea HHB12733</name>
    <dbReference type="NCBI Taxonomy" id="1353952"/>
    <lineage>
        <taxon>Eukaryota</taxon>
        <taxon>Fungi</taxon>
        <taxon>Dikarya</taxon>
        <taxon>Basidiomycota</taxon>
        <taxon>Agaricomycotina</taxon>
        <taxon>Dacrymycetes</taxon>
        <taxon>Dacrymycetales</taxon>
        <taxon>Dacrymycetaceae</taxon>
        <taxon>Calocera</taxon>
    </lineage>
</organism>
<evidence type="ECO:0000256" key="2">
    <source>
        <dbReference type="ARBA" id="ARBA00043996"/>
    </source>
</evidence>
<keyword evidence="7" id="KW-0378">Hydrolase</keyword>
<gene>
    <name evidence="7" type="ORF">CALCODRAFT_441670</name>
</gene>
<evidence type="ECO:0000313" key="8">
    <source>
        <dbReference type="Proteomes" id="UP000076842"/>
    </source>
</evidence>
<dbReference type="Proteomes" id="UP000076842">
    <property type="component" value="Unassembled WGS sequence"/>
</dbReference>
<keyword evidence="5" id="KW-0732">Signal</keyword>
<dbReference type="STRING" id="1353952.A0A165DA55"/>
<protein>
    <submittedName>
        <fullName evidence="7">Alpha/beta-hydrolase</fullName>
    </submittedName>
</protein>
<feature type="domain" description="Fungal lipase-type" evidence="6">
    <location>
        <begin position="95"/>
        <end position="232"/>
    </location>
</feature>
<feature type="signal peptide" evidence="5">
    <location>
        <begin position="1"/>
        <end position="17"/>
    </location>
</feature>
<comment type="catalytic activity">
    <reaction evidence="3">
        <text>a diacylglycerol + H2O = a monoacylglycerol + a fatty acid + H(+)</text>
        <dbReference type="Rhea" id="RHEA:32731"/>
        <dbReference type="ChEBI" id="CHEBI:15377"/>
        <dbReference type="ChEBI" id="CHEBI:15378"/>
        <dbReference type="ChEBI" id="CHEBI:17408"/>
        <dbReference type="ChEBI" id="CHEBI:18035"/>
        <dbReference type="ChEBI" id="CHEBI:28868"/>
    </reaction>
</comment>
<reference evidence="7 8" key="1">
    <citation type="journal article" date="2016" name="Mol. Biol. Evol.">
        <title>Comparative Genomics of Early-Diverging Mushroom-Forming Fungi Provides Insights into the Origins of Lignocellulose Decay Capabilities.</title>
        <authorList>
            <person name="Nagy L.G."/>
            <person name="Riley R."/>
            <person name="Tritt A."/>
            <person name="Adam C."/>
            <person name="Daum C."/>
            <person name="Floudas D."/>
            <person name="Sun H."/>
            <person name="Yadav J.S."/>
            <person name="Pangilinan J."/>
            <person name="Larsson K.H."/>
            <person name="Matsuura K."/>
            <person name="Barry K."/>
            <person name="Labutti K."/>
            <person name="Kuo R."/>
            <person name="Ohm R.A."/>
            <person name="Bhattacharya S.S."/>
            <person name="Shirouzu T."/>
            <person name="Yoshinaga Y."/>
            <person name="Martin F.M."/>
            <person name="Grigoriev I.V."/>
            <person name="Hibbett D.S."/>
        </authorList>
    </citation>
    <scope>NUCLEOTIDE SEQUENCE [LARGE SCALE GENOMIC DNA]</scope>
    <source>
        <strain evidence="7 8">HHB12733</strain>
    </source>
</reference>
<dbReference type="InterPro" id="IPR002921">
    <property type="entry name" value="Fungal_lipase-type"/>
</dbReference>
<dbReference type="Pfam" id="PF01764">
    <property type="entry name" value="Lipase_3"/>
    <property type="match status" value="1"/>
</dbReference>
<comment type="catalytic activity">
    <reaction evidence="4">
        <text>a monoacylglycerol + H2O = glycerol + a fatty acid + H(+)</text>
        <dbReference type="Rhea" id="RHEA:15245"/>
        <dbReference type="ChEBI" id="CHEBI:15377"/>
        <dbReference type="ChEBI" id="CHEBI:15378"/>
        <dbReference type="ChEBI" id="CHEBI:17408"/>
        <dbReference type="ChEBI" id="CHEBI:17754"/>
        <dbReference type="ChEBI" id="CHEBI:28868"/>
    </reaction>
</comment>
<dbReference type="PANTHER" id="PTHR45856">
    <property type="entry name" value="ALPHA/BETA-HYDROLASES SUPERFAMILY PROTEIN"/>
    <property type="match status" value="1"/>
</dbReference>
<sequence>MLGSVVSLAFLALGAYAVPLPRQSISQLSPSVIDSYSPYTQFARAAYCPITETADWSCGEACAANTGFIPYVVGGDDEETPWFFVGYWPAENAAVVAHEGTNPRHFLSVLVDADLFLGNFDTTLFPGFSSSIEAHSGFLAAHSRTAVTVLSAVQQVISQHGVTNVITIGHSLGGAMALLDAIYLPLHLPSSISVRSVTYGLPRVGNPAFVSYVDAHVNLVHITNMLDPFPILLGEFLGYAHPQGEVHILSGTDWVACAGDDNPSVDCSTGAVPTIFTSNIHDHSGPYNGIFIGHPYCT</sequence>
<evidence type="ECO:0000313" key="7">
    <source>
        <dbReference type="EMBL" id="KZT52380.1"/>
    </source>
</evidence>
<dbReference type="GO" id="GO:0016787">
    <property type="term" value="F:hydrolase activity"/>
    <property type="evidence" value="ECO:0007669"/>
    <property type="project" value="UniProtKB-KW"/>
</dbReference>
<dbReference type="Gene3D" id="3.40.50.1820">
    <property type="entry name" value="alpha/beta hydrolase"/>
    <property type="match status" value="1"/>
</dbReference>
<dbReference type="OrthoDB" id="426718at2759"/>
<dbReference type="CDD" id="cd00519">
    <property type="entry name" value="Lipase_3"/>
    <property type="match status" value="1"/>
</dbReference>
<evidence type="ECO:0000256" key="5">
    <source>
        <dbReference type="SAM" id="SignalP"/>
    </source>
</evidence>
<comment type="similarity">
    <text evidence="2">Belongs to the AB hydrolase superfamily. Lipase family. Class 3 subfamily.</text>
</comment>
<dbReference type="InterPro" id="IPR051218">
    <property type="entry name" value="Sec_MonoDiacylglyc_Lipase"/>
</dbReference>
<dbReference type="EMBL" id="KV424068">
    <property type="protein sequence ID" value="KZT52380.1"/>
    <property type="molecule type" value="Genomic_DNA"/>
</dbReference>
<evidence type="ECO:0000256" key="1">
    <source>
        <dbReference type="ARBA" id="ARBA00023157"/>
    </source>
</evidence>
<name>A0A165DA55_9BASI</name>
<feature type="chain" id="PRO_5007856440" evidence="5">
    <location>
        <begin position="18"/>
        <end position="298"/>
    </location>
</feature>
<keyword evidence="1" id="KW-1015">Disulfide bond</keyword>
<evidence type="ECO:0000256" key="3">
    <source>
        <dbReference type="ARBA" id="ARBA00047591"/>
    </source>
</evidence>
<accession>A0A165DA55</accession>
<proteinExistence type="inferred from homology"/>
<dbReference type="GO" id="GO:0006629">
    <property type="term" value="P:lipid metabolic process"/>
    <property type="evidence" value="ECO:0007669"/>
    <property type="project" value="InterPro"/>
</dbReference>
<dbReference type="InParanoid" id="A0A165DA55"/>
<evidence type="ECO:0000256" key="4">
    <source>
        <dbReference type="ARBA" id="ARBA00048461"/>
    </source>
</evidence>
<dbReference type="AlphaFoldDB" id="A0A165DA55"/>
<evidence type="ECO:0000259" key="6">
    <source>
        <dbReference type="Pfam" id="PF01764"/>
    </source>
</evidence>
<dbReference type="PANTHER" id="PTHR45856:SF25">
    <property type="entry name" value="FUNGAL LIPASE-LIKE DOMAIN-CONTAINING PROTEIN"/>
    <property type="match status" value="1"/>
</dbReference>
<dbReference type="SUPFAM" id="SSF53474">
    <property type="entry name" value="alpha/beta-Hydrolases"/>
    <property type="match status" value="1"/>
</dbReference>